<dbReference type="PROSITE" id="PS50016">
    <property type="entry name" value="ZF_PHD_2"/>
    <property type="match status" value="1"/>
</dbReference>
<evidence type="ECO:0000313" key="9">
    <source>
        <dbReference type="RefSeq" id="XP_028988455.1"/>
    </source>
</evidence>
<dbReference type="Gene3D" id="3.30.40.10">
    <property type="entry name" value="Zinc/RING finger domain, C3HC4 (zinc finger)"/>
    <property type="match status" value="1"/>
</dbReference>
<proteinExistence type="predicted"/>
<feature type="region of interest" description="Disordered" evidence="5">
    <location>
        <begin position="666"/>
        <end position="722"/>
    </location>
</feature>
<feature type="compositionally biased region" description="Basic and acidic residues" evidence="5">
    <location>
        <begin position="693"/>
        <end position="710"/>
    </location>
</feature>
<name>A0A6P7L3E8_BETSP</name>
<dbReference type="PROSITE" id="PS50966">
    <property type="entry name" value="ZF_SWIM"/>
    <property type="match status" value="1"/>
</dbReference>
<dbReference type="Pfam" id="PF15299">
    <property type="entry name" value="ALS2CR8"/>
    <property type="match status" value="1"/>
</dbReference>
<evidence type="ECO:0000256" key="4">
    <source>
        <dbReference type="PROSITE-ProRule" id="PRU00325"/>
    </source>
</evidence>
<feature type="compositionally biased region" description="Polar residues" evidence="5">
    <location>
        <begin position="818"/>
        <end position="828"/>
    </location>
</feature>
<protein>
    <submittedName>
        <fullName evidence="9">Uncharacterized protein si:dkey-31c13.1</fullName>
    </submittedName>
</protein>
<feature type="region of interest" description="Disordered" evidence="5">
    <location>
        <begin position="778"/>
        <end position="861"/>
    </location>
</feature>
<dbReference type="GO" id="GO:0003700">
    <property type="term" value="F:DNA-binding transcription factor activity"/>
    <property type="evidence" value="ECO:0007669"/>
    <property type="project" value="InterPro"/>
</dbReference>
<evidence type="ECO:0000256" key="3">
    <source>
        <dbReference type="ARBA" id="ARBA00022833"/>
    </source>
</evidence>
<gene>
    <name evidence="9" type="primary">si:dkey-31c13.1</name>
</gene>
<dbReference type="GO" id="GO:0008270">
    <property type="term" value="F:zinc ion binding"/>
    <property type="evidence" value="ECO:0007669"/>
    <property type="project" value="UniProtKB-KW"/>
</dbReference>
<dbReference type="OrthoDB" id="5984937at2759"/>
<evidence type="ECO:0000259" key="6">
    <source>
        <dbReference type="PROSITE" id="PS50016"/>
    </source>
</evidence>
<keyword evidence="1" id="KW-0479">Metal-binding</keyword>
<evidence type="ECO:0000259" key="7">
    <source>
        <dbReference type="PROSITE" id="PS50966"/>
    </source>
</evidence>
<dbReference type="InterPro" id="IPR029309">
    <property type="entry name" value="CaRF"/>
</dbReference>
<dbReference type="InterPro" id="IPR001965">
    <property type="entry name" value="Znf_PHD"/>
</dbReference>
<dbReference type="AlphaFoldDB" id="A0A6P7L3E8"/>
<dbReference type="SMART" id="SM00249">
    <property type="entry name" value="PHD"/>
    <property type="match status" value="1"/>
</dbReference>
<accession>A0A6P7L3E8</accession>
<dbReference type="Pfam" id="PF04434">
    <property type="entry name" value="SWIM"/>
    <property type="match status" value="1"/>
</dbReference>
<keyword evidence="3" id="KW-0862">Zinc</keyword>
<dbReference type="InterPro" id="IPR019787">
    <property type="entry name" value="Znf_PHD-finger"/>
</dbReference>
<dbReference type="PANTHER" id="PTHR47456">
    <property type="entry name" value="PHD-TYPE DOMAIN-CONTAINING PROTEIN"/>
    <property type="match status" value="1"/>
</dbReference>
<feature type="domain" description="PHD-type" evidence="6">
    <location>
        <begin position="1068"/>
        <end position="1114"/>
    </location>
</feature>
<evidence type="ECO:0000256" key="2">
    <source>
        <dbReference type="ARBA" id="ARBA00022771"/>
    </source>
</evidence>
<keyword evidence="8" id="KW-1185">Reference proteome</keyword>
<dbReference type="KEGG" id="bspl:114844928"/>
<dbReference type="SUPFAM" id="SSF54001">
    <property type="entry name" value="Cysteine proteinases"/>
    <property type="match status" value="1"/>
</dbReference>
<dbReference type="Proteomes" id="UP000515150">
    <property type="component" value="Chromosome 17"/>
</dbReference>
<dbReference type="InterPro" id="IPR038765">
    <property type="entry name" value="Papain-like_cys_pep_sf"/>
</dbReference>
<dbReference type="RefSeq" id="XP_028988455.1">
    <property type="nucleotide sequence ID" value="XM_029132622.3"/>
</dbReference>
<organism evidence="8 9">
    <name type="scientific">Betta splendens</name>
    <name type="common">Siamese fighting fish</name>
    <dbReference type="NCBI Taxonomy" id="158456"/>
    <lineage>
        <taxon>Eukaryota</taxon>
        <taxon>Metazoa</taxon>
        <taxon>Chordata</taxon>
        <taxon>Craniata</taxon>
        <taxon>Vertebrata</taxon>
        <taxon>Euteleostomi</taxon>
        <taxon>Actinopterygii</taxon>
        <taxon>Neopterygii</taxon>
        <taxon>Teleostei</taxon>
        <taxon>Neoteleostei</taxon>
        <taxon>Acanthomorphata</taxon>
        <taxon>Anabantaria</taxon>
        <taxon>Anabantiformes</taxon>
        <taxon>Anabantoidei</taxon>
        <taxon>Osphronemidae</taxon>
        <taxon>Betta</taxon>
    </lineage>
</organism>
<dbReference type="InterPro" id="IPR007527">
    <property type="entry name" value="Znf_SWIM"/>
</dbReference>
<dbReference type="CDD" id="cd15489">
    <property type="entry name" value="PHD_SF"/>
    <property type="match status" value="1"/>
</dbReference>
<feature type="domain" description="SWIM-type" evidence="7">
    <location>
        <begin position="591"/>
        <end position="638"/>
    </location>
</feature>
<dbReference type="Pfam" id="PF00628">
    <property type="entry name" value="PHD"/>
    <property type="match status" value="1"/>
</dbReference>
<evidence type="ECO:0000256" key="1">
    <source>
        <dbReference type="ARBA" id="ARBA00022723"/>
    </source>
</evidence>
<keyword evidence="2 4" id="KW-0863">Zinc-finger</keyword>
<dbReference type="GeneID" id="114844928"/>
<sequence length="1114" mass="127230">MAEPSTSRVCVRQTRTEVEELIEEIEETTQCKYVSVCNDRNFNDMKWQPTAKNRVFFEKKNDGKSPTISFTGIPFIFIGSMSFECHLGKDRAKRKKERYAQKNTSGDNLDKKRRYLAQDTKKIGCPAELKVTRVAMFPKHKILKDSVWERKRAGQALRSILQENKLVAWENTYYVLVPRLEDHVGHPVLGEVACAREAANPVVEERIKELLRQGVRSVSEMRRHIRAFVKDKLYSGDKPLPLTRYRYYTLHQNLRNIMKTAKDAAAHSSDDEEKLQMFVRTWRERDPEDKFFVRPRREGEEFLLCYQAKWQQRLLKLYGQDVCLLGALSHKAAQMSFFLLWVRTNVCHVAVAAFVVQRETKDAVSEALQLLMAWNEGWAPGHFMVDFSSAQIDAVERVFTGCRAAVCYFHLEKAWGEWMREADHGVQNQDQALDSLRKVSAADSVHMYEQSLKELQDSEEWARNPLFQKWFQTTWLPESKRWAAAFHEESLQHNIVANNGVERLNEAFKYRHLDNYKTSSISEMMTVIVSDFIPQLQKKYIQLNIQHSSGDTAGLPTFLHNRPSDMVMHIKDRMAADLGLHQISEVSLGTFKVTTEGDQGSHVVTLGSNATLPSCSCEDWKRSRLPCKHFCAGFRAGWKWEDLCPQYRDSPLFTLDPVCFSCSAPAPQPEEETLHVPDSSQTDEQMSDGEDYESVKREGNSNNTLDRDPGTKALPQDDSQSLQALPEITKAMEAVNRTKRRCIELLKALSDTIIFVDNQDFLQNLEITLEDVVMELKEHAPRDQRPALNTSTKRRKRKSAGGNRDAAPQLKRSKHVHTNTAGATGKSSAQEKDKVPLRSMSQPQTDALQGKSCTREDELDVELPERPLSGAWRKVGATVLTRADEFLLLTGRRLNDKHINASQCLLREEFPFGEGLNDPDRLPVDAARVPAATDAVQIHRVGRHWLVSAAVRNHVQVYDSLLPGGCTPLTLRQQLAAIYRRFCRGPDGVIHVQMKCAQKQQRAVDGGLFAIANAVSLASGIDPADVQYNQKTMRTHLHVCLTKRKLKMFPHTQRKSRCTTAERRETLSKYCICHRYQERADMVQCDKCHGWYHSSCVNVAPQMITNKYQCPQCS</sequence>
<evidence type="ECO:0000313" key="8">
    <source>
        <dbReference type="Proteomes" id="UP000515150"/>
    </source>
</evidence>
<dbReference type="PANTHER" id="PTHR47456:SF4">
    <property type="entry name" value="SWIM-TYPE DOMAIN-CONTAINING PROTEIN"/>
    <property type="match status" value="1"/>
</dbReference>
<reference evidence="9" key="1">
    <citation type="submission" date="2025-08" db="UniProtKB">
        <authorList>
            <consortium name="RefSeq"/>
        </authorList>
    </citation>
    <scope>IDENTIFICATION</scope>
</reference>
<dbReference type="InParanoid" id="A0A6P7L3E8"/>
<dbReference type="InterPro" id="IPR019786">
    <property type="entry name" value="Zinc_finger_PHD-type_CS"/>
</dbReference>
<evidence type="ECO:0000256" key="5">
    <source>
        <dbReference type="SAM" id="MobiDB-lite"/>
    </source>
</evidence>
<dbReference type="SUPFAM" id="SSF57903">
    <property type="entry name" value="FYVE/PHD zinc finger"/>
    <property type="match status" value="1"/>
</dbReference>
<dbReference type="InterPro" id="IPR011011">
    <property type="entry name" value="Znf_FYVE_PHD"/>
</dbReference>
<dbReference type="InterPro" id="IPR013083">
    <property type="entry name" value="Znf_RING/FYVE/PHD"/>
</dbReference>
<dbReference type="PROSITE" id="PS01359">
    <property type="entry name" value="ZF_PHD_1"/>
    <property type="match status" value="1"/>
</dbReference>